<organism evidence="1 2">
    <name type="scientific">Glomus cerebriforme</name>
    <dbReference type="NCBI Taxonomy" id="658196"/>
    <lineage>
        <taxon>Eukaryota</taxon>
        <taxon>Fungi</taxon>
        <taxon>Fungi incertae sedis</taxon>
        <taxon>Mucoromycota</taxon>
        <taxon>Glomeromycotina</taxon>
        <taxon>Glomeromycetes</taxon>
        <taxon>Glomerales</taxon>
        <taxon>Glomeraceae</taxon>
        <taxon>Glomus</taxon>
    </lineage>
</organism>
<proteinExistence type="predicted"/>
<name>A0A397SAN6_9GLOM</name>
<sequence length="93" mass="10609">MMLTIKSSLFENQLEQGQNRFGTSDALFQTIYFYTEVNNLKYYGGIFGNLTTNNSFEKILNIFVACLPNESKELLYKNGIIIPTPTSKPPLFN</sequence>
<protein>
    <submittedName>
        <fullName evidence="1">Uncharacterized protein</fullName>
    </submittedName>
</protein>
<evidence type="ECO:0000313" key="1">
    <source>
        <dbReference type="EMBL" id="RIA79394.1"/>
    </source>
</evidence>
<accession>A0A397SAN6</accession>
<keyword evidence="2" id="KW-1185">Reference proteome</keyword>
<dbReference type="OrthoDB" id="2351154at2759"/>
<dbReference type="Proteomes" id="UP000265703">
    <property type="component" value="Unassembled WGS sequence"/>
</dbReference>
<reference evidence="1 2" key="1">
    <citation type="submission" date="2018-06" db="EMBL/GenBank/DDBJ databases">
        <title>Comparative genomics reveals the genomic features of Rhizophagus irregularis, R. cerebriforme, R. diaphanum and Gigaspora rosea, and their symbiotic lifestyle signature.</title>
        <authorList>
            <person name="Morin E."/>
            <person name="San Clemente H."/>
            <person name="Chen E.C.H."/>
            <person name="De La Providencia I."/>
            <person name="Hainaut M."/>
            <person name="Kuo A."/>
            <person name="Kohler A."/>
            <person name="Murat C."/>
            <person name="Tang N."/>
            <person name="Roy S."/>
            <person name="Loubradou J."/>
            <person name="Henrissat B."/>
            <person name="Grigoriev I.V."/>
            <person name="Corradi N."/>
            <person name="Roux C."/>
            <person name="Martin F.M."/>
        </authorList>
    </citation>
    <scope>NUCLEOTIDE SEQUENCE [LARGE SCALE GENOMIC DNA]</scope>
    <source>
        <strain evidence="1 2">DAOM 227022</strain>
    </source>
</reference>
<comment type="caution">
    <text evidence="1">The sequence shown here is derived from an EMBL/GenBank/DDBJ whole genome shotgun (WGS) entry which is preliminary data.</text>
</comment>
<dbReference type="AlphaFoldDB" id="A0A397SAN6"/>
<dbReference type="EMBL" id="QKYT01001322">
    <property type="protein sequence ID" value="RIA79394.1"/>
    <property type="molecule type" value="Genomic_DNA"/>
</dbReference>
<gene>
    <name evidence="1" type="ORF">C1645_840783</name>
</gene>
<evidence type="ECO:0000313" key="2">
    <source>
        <dbReference type="Proteomes" id="UP000265703"/>
    </source>
</evidence>